<proteinExistence type="predicted"/>
<evidence type="ECO:0000313" key="3">
    <source>
        <dbReference type="EMBL" id="WVN85834.1"/>
    </source>
</evidence>
<dbReference type="GO" id="GO:0000785">
    <property type="term" value="C:chromatin"/>
    <property type="evidence" value="ECO:0007669"/>
    <property type="project" value="TreeGrafter"/>
</dbReference>
<dbReference type="GO" id="GO:0007064">
    <property type="term" value="P:mitotic sister chromatid cohesion"/>
    <property type="evidence" value="ECO:0007669"/>
    <property type="project" value="TreeGrafter"/>
</dbReference>
<name>A0A1E3I9H8_9TREE</name>
<dbReference type="Proteomes" id="UP000094043">
    <property type="component" value="Chromosome 1"/>
</dbReference>
<dbReference type="GO" id="GO:0005634">
    <property type="term" value="C:nucleus"/>
    <property type="evidence" value="ECO:0007669"/>
    <property type="project" value="TreeGrafter"/>
</dbReference>
<dbReference type="OrthoDB" id="428854at2759"/>
<reference evidence="3" key="1">
    <citation type="submission" date="2016-06" db="EMBL/GenBank/DDBJ databases">
        <authorList>
            <person name="Cuomo C."/>
            <person name="Litvintseva A."/>
            <person name="Heitman J."/>
            <person name="Chen Y."/>
            <person name="Sun S."/>
            <person name="Springer D."/>
            <person name="Dromer F."/>
            <person name="Young S."/>
            <person name="Zeng Q."/>
            <person name="Chapman S."/>
            <person name="Gujja S."/>
            <person name="Saif S."/>
            <person name="Birren B."/>
        </authorList>
    </citation>
    <scope>NUCLEOTIDE SEQUENCE</scope>
    <source>
        <strain evidence="3">CBS 7841</strain>
    </source>
</reference>
<reference evidence="3" key="2">
    <citation type="journal article" date="2022" name="Elife">
        <title>Obligate sexual reproduction of a homothallic fungus closely related to the Cryptococcus pathogenic species complex.</title>
        <authorList>
            <person name="Passer A.R."/>
            <person name="Clancey S.A."/>
            <person name="Shea T."/>
            <person name="David-Palma M."/>
            <person name="Averette A.F."/>
            <person name="Boekhout T."/>
            <person name="Porcel B.M."/>
            <person name="Nowrousian M."/>
            <person name="Cuomo C.A."/>
            <person name="Sun S."/>
            <person name="Heitman J."/>
            <person name="Coelho M.A."/>
        </authorList>
    </citation>
    <scope>NUCLEOTIDE SEQUENCE</scope>
    <source>
        <strain evidence="3">CBS 7841</strain>
    </source>
</reference>
<dbReference type="PANTHER" id="PTHR45884">
    <property type="entry name" value="N-ACETYLTRANSFERASE ECO"/>
    <property type="match status" value="1"/>
</dbReference>
<dbReference type="AlphaFoldDB" id="A0A1E3I9H8"/>
<evidence type="ECO:0000313" key="4">
    <source>
        <dbReference type="Proteomes" id="UP000094043"/>
    </source>
</evidence>
<feature type="domain" description="N-acetyltransferase ESCO acetyl-transferase" evidence="2">
    <location>
        <begin position="356"/>
        <end position="419"/>
    </location>
</feature>
<reference evidence="3" key="3">
    <citation type="submission" date="2024-01" db="EMBL/GenBank/DDBJ databases">
        <authorList>
            <person name="Coelho M.A."/>
            <person name="David-Palma M."/>
            <person name="Shea T."/>
            <person name="Sun S."/>
            <person name="Cuomo C.A."/>
            <person name="Heitman J."/>
        </authorList>
    </citation>
    <scope>NUCLEOTIDE SEQUENCE</scope>
    <source>
        <strain evidence="3">CBS 7841</strain>
    </source>
</reference>
<evidence type="ECO:0000259" key="2">
    <source>
        <dbReference type="Pfam" id="PF13880"/>
    </source>
</evidence>
<dbReference type="KEGG" id="cdep:91085200"/>
<dbReference type="GO" id="GO:0061733">
    <property type="term" value="F:protein-lysine-acetyltransferase activity"/>
    <property type="evidence" value="ECO:0007669"/>
    <property type="project" value="TreeGrafter"/>
</dbReference>
<evidence type="ECO:0000256" key="1">
    <source>
        <dbReference type="SAM" id="MobiDB-lite"/>
    </source>
</evidence>
<dbReference type="GeneID" id="91085200"/>
<dbReference type="EMBL" id="CP143784">
    <property type="protein sequence ID" value="WVN85834.1"/>
    <property type="molecule type" value="Genomic_DNA"/>
</dbReference>
<sequence>MLTPSKPKVCHTYGKAQIRPLGSSPLLSSSCRSSSPPSSYRLLSPVDDSPPPKLRTRQCTPLFLPSEDEEDAPEEALQASVQKNKPMIEQKVEKKAVQASLKGFFSPLPKKRPLHPATIIPKTSSQSSILGLKRSISGLTSRVEPAKSSFSLNGPKKPKSEVMTQMHLTHLPLLHTCQECGMSFVRGGQDEGIHILHHTRVLRGIIWEGVKKGEGKDWRVIDNDVPFGQGRGSGTGKVIVVDGSYGRNKLSEVLQTVDRVLSAPPLSAAILETCKIFLFITACPPPPPKNPAKRLKLDPVVSKGGHKERVVSVVVAQGIKWGMRVIKDGDQYEGEEKLVESGGFGSVRCDPAPLPTSLGIHRLYTAPLYRSHSISLHLLNASLEHTIYGCHFDPKQGQVAFSQPTESGRRVMEKWGEGNVRVFVDDESQL</sequence>
<dbReference type="PANTHER" id="PTHR45884:SF2">
    <property type="entry name" value="N-ACETYLTRANSFERASE ECO"/>
    <property type="match status" value="1"/>
</dbReference>
<dbReference type="RefSeq" id="XP_066066534.1">
    <property type="nucleotide sequence ID" value="XM_066210437.1"/>
</dbReference>
<feature type="region of interest" description="Disordered" evidence="1">
    <location>
        <begin position="21"/>
        <end position="54"/>
    </location>
</feature>
<keyword evidence="4" id="KW-1185">Reference proteome</keyword>
<dbReference type="Pfam" id="PF13880">
    <property type="entry name" value="Acetyltransf_13"/>
    <property type="match status" value="1"/>
</dbReference>
<protein>
    <recommendedName>
        <fullName evidence="2">N-acetyltransferase ESCO acetyl-transferase domain-containing protein</fullName>
    </recommendedName>
</protein>
<dbReference type="InterPro" id="IPR028009">
    <property type="entry name" value="ESCO_Acetyltransf_dom"/>
</dbReference>
<dbReference type="PROSITE" id="PS51257">
    <property type="entry name" value="PROKAR_LIPOPROTEIN"/>
    <property type="match status" value="1"/>
</dbReference>
<dbReference type="VEuPathDB" id="FungiDB:L203_05187"/>
<accession>A0A1E3I9H8</accession>
<feature type="compositionally biased region" description="Low complexity" evidence="1">
    <location>
        <begin position="21"/>
        <end position="45"/>
    </location>
</feature>
<gene>
    <name evidence="3" type="ORF">L203_100986</name>
</gene>
<organism evidence="3 4">
    <name type="scientific">Cryptococcus depauperatus CBS 7841</name>
    <dbReference type="NCBI Taxonomy" id="1295531"/>
    <lineage>
        <taxon>Eukaryota</taxon>
        <taxon>Fungi</taxon>
        <taxon>Dikarya</taxon>
        <taxon>Basidiomycota</taxon>
        <taxon>Agaricomycotina</taxon>
        <taxon>Tremellomycetes</taxon>
        <taxon>Tremellales</taxon>
        <taxon>Cryptococcaceae</taxon>
        <taxon>Cryptococcus</taxon>
    </lineage>
</organism>